<dbReference type="Gene3D" id="2.10.50.40">
    <property type="match status" value="1"/>
</dbReference>
<dbReference type="GO" id="GO:0043539">
    <property type="term" value="F:protein serine/threonine kinase activator activity"/>
    <property type="evidence" value="ECO:0007669"/>
    <property type="project" value="TreeGrafter"/>
</dbReference>
<proteinExistence type="predicted"/>
<evidence type="ECO:0000256" key="1">
    <source>
        <dbReference type="SAM" id="MobiDB-lite"/>
    </source>
</evidence>
<feature type="region of interest" description="Disordered" evidence="1">
    <location>
        <begin position="26"/>
        <end position="58"/>
    </location>
</feature>
<name>A0A0P7UAD3_SCLFO</name>
<dbReference type="Proteomes" id="UP000034805">
    <property type="component" value="Unassembled WGS sequence"/>
</dbReference>
<gene>
    <name evidence="2" type="ORF">Z043_114233</name>
</gene>
<evidence type="ECO:0000313" key="3">
    <source>
        <dbReference type="Proteomes" id="UP000034805"/>
    </source>
</evidence>
<comment type="caution">
    <text evidence="2">The sequence shown here is derived from an EMBL/GenBank/DDBJ whole genome shotgun (WGS) entry which is preliminary data.</text>
</comment>
<dbReference type="GO" id="GO:0010571">
    <property type="term" value="P:positive regulation of nuclear cell cycle DNA replication"/>
    <property type="evidence" value="ECO:0007669"/>
    <property type="project" value="TreeGrafter"/>
</dbReference>
<evidence type="ECO:0000313" key="2">
    <source>
        <dbReference type="EMBL" id="KPP67199.1"/>
    </source>
</evidence>
<feature type="compositionally biased region" description="Basic residues" evidence="1">
    <location>
        <begin position="269"/>
        <end position="278"/>
    </location>
</feature>
<dbReference type="InterPro" id="IPR051590">
    <property type="entry name" value="Replication_Regulatory_Kinase"/>
</dbReference>
<dbReference type="AlphaFoldDB" id="A0A0P7UAD3"/>
<feature type="compositionally biased region" description="Basic and acidic residues" evidence="1">
    <location>
        <begin position="233"/>
        <end position="243"/>
    </location>
</feature>
<dbReference type="PANTHER" id="PTHR15375:SF22">
    <property type="entry name" value="PROTEIN DBF4 HOMOLOG A"/>
    <property type="match status" value="1"/>
</dbReference>
<dbReference type="PANTHER" id="PTHR15375">
    <property type="entry name" value="ACTIVATOR OF S-PHASE KINASE-RELATED"/>
    <property type="match status" value="1"/>
</dbReference>
<feature type="region of interest" description="Disordered" evidence="1">
    <location>
        <begin position="218"/>
        <end position="278"/>
    </location>
</feature>
<feature type="region of interest" description="Disordered" evidence="1">
    <location>
        <begin position="181"/>
        <end position="206"/>
    </location>
</feature>
<sequence>TIEKFFSKEIRYLVSDKQEARYVQRLGRSSVVPSPSSASSLSSPHPSNKRGSPKSPVGSERIQINRIISNALDWGVKILYIDDIVSYIEKKKRDFTTSNKVTTTGEKKDTGPTEKSFHKYNGRIRRPFIKVEDSSRHYKPIYLSMPYLPEINFTTEPPCTPFLMEGSGKIVSGKKLKECKTKDKERGDKPYKVKGKVPEAREKKRDVKVAHGQLDVDELHGDNVPVPAAEEEQNPKVLEETSQERTAQTPCSNASETWSSPARSLGKVKSFRRQQKVKKRVPKGALEETDFLSCPLQNLWQLFESSEDMDMEFRGFD</sequence>
<dbReference type="EMBL" id="JARO02005183">
    <property type="protein sequence ID" value="KPP67199.1"/>
    <property type="molecule type" value="Genomic_DNA"/>
</dbReference>
<feature type="compositionally biased region" description="Polar residues" evidence="1">
    <location>
        <begin position="244"/>
        <end position="262"/>
    </location>
</feature>
<protein>
    <submittedName>
        <fullName evidence="2">Uncharacterized protein</fullName>
    </submittedName>
</protein>
<feature type="compositionally biased region" description="Low complexity" evidence="1">
    <location>
        <begin position="29"/>
        <end position="46"/>
    </location>
</feature>
<dbReference type="GO" id="GO:1901987">
    <property type="term" value="P:regulation of cell cycle phase transition"/>
    <property type="evidence" value="ECO:0007669"/>
    <property type="project" value="TreeGrafter"/>
</dbReference>
<feature type="non-terminal residue" evidence="2">
    <location>
        <position position="1"/>
    </location>
</feature>
<accession>A0A0P7UAD3</accession>
<dbReference type="GO" id="GO:0031431">
    <property type="term" value="C:Dbf4-dependent protein kinase complex"/>
    <property type="evidence" value="ECO:0007669"/>
    <property type="project" value="TreeGrafter"/>
</dbReference>
<organism evidence="2 3">
    <name type="scientific">Scleropages formosus</name>
    <name type="common">Asian bonytongue</name>
    <name type="synonym">Osteoglossum formosum</name>
    <dbReference type="NCBI Taxonomy" id="113540"/>
    <lineage>
        <taxon>Eukaryota</taxon>
        <taxon>Metazoa</taxon>
        <taxon>Chordata</taxon>
        <taxon>Craniata</taxon>
        <taxon>Vertebrata</taxon>
        <taxon>Euteleostomi</taxon>
        <taxon>Actinopterygii</taxon>
        <taxon>Neopterygii</taxon>
        <taxon>Teleostei</taxon>
        <taxon>Osteoglossocephala</taxon>
        <taxon>Osteoglossomorpha</taxon>
        <taxon>Osteoglossiformes</taxon>
        <taxon>Osteoglossidae</taxon>
        <taxon>Scleropages</taxon>
    </lineage>
</organism>
<reference evidence="2 3" key="1">
    <citation type="submission" date="2015-08" db="EMBL/GenBank/DDBJ databases">
        <title>The genome of the Asian arowana (Scleropages formosus).</title>
        <authorList>
            <person name="Tan M.H."/>
            <person name="Gan H.M."/>
            <person name="Croft L.J."/>
            <person name="Austin C.M."/>
        </authorList>
    </citation>
    <scope>NUCLEOTIDE SEQUENCE [LARGE SCALE GENOMIC DNA]</scope>
    <source>
        <strain evidence="2">Aro1</strain>
    </source>
</reference>